<dbReference type="Proteomes" id="UP000054324">
    <property type="component" value="Unassembled WGS sequence"/>
</dbReference>
<keyword evidence="3" id="KW-1185">Reference proteome</keyword>
<proteinExistence type="predicted"/>
<evidence type="ECO:0000313" key="2">
    <source>
        <dbReference type="EMBL" id="KER27419.1"/>
    </source>
</evidence>
<dbReference type="RefSeq" id="XP_009168822.1">
    <property type="nucleotide sequence ID" value="XM_009170558.1"/>
</dbReference>
<dbReference type="AlphaFoldDB" id="A0A075AF69"/>
<accession>A0A075AF69</accession>
<evidence type="ECO:0000256" key="1">
    <source>
        <dbReference type="SAM" id="MobiDB-lite"/>
    </source>
</evidence>
<evidence type="ECO:0000313" key="3">
    <source>
        <dbReference type="Proteomes" id="UP000054324"/>
    </source>
</evidence>
<protein>
    <submittedName>
        <fullName evidence="2">Uncharacterized protein</fullName>
    </submittedName>
</protein>
<dbReference type="KEGG" id="ovi:T265_05524"/>
<sequence length="73" mass="8128">MQGLHNVATPIRNARSFDELAKSRVFIRTARPSPVTKAAKPRAQKREAAKPRQPYTLLAVSLSAACRVFHWAS</sequence>
<feature type="region of interest" description="Disordered" evidence="1">
    <location>
        <begin position="31"/>
        <end position="50"/>
    </location>
</feature>
<dbReference type="GeneID" id="20319706"/>
<name>A0A075AF69_OPIVI</name>
<dbReference type="EMBL" id="KL596723">
    <property type="protein sequence ID" value="KER27419.1"/>
    <property type="molecule type" value="Genomic_DNA"/>
</dbReference>
<gene>
    <name evidence="2" type="ORF">T265_05524</name>
</gene>
<reference evidence="2 3" key="1">
    <citation type="submission" date="2013-11" db="EMBL/GenBank/DDBJ databases">
        <title>Opisthorchis viverrini - life in the bile duct.</title>
        <authorList>
            <person name="Young N.D."/>
            <person name="Nagarajan N."/>
            <person name="Lin S.J."/>
            <person name="Korhonen P.K."/>
            <person name="Jex A.R."/>
            <person name="Hall R.S."/>
            <person name="Safavi-Hemami H."/>
            <person name="Kaewkong W."/>
            <person name="Bertrand D."/>
            <person name="Gao S."/>
            <person name="Seet Q."/>
            <person name="Wongkham S."/>
            <person name="Teh B.T."/>
            <person name="Wongkham C."/>
            <person name="Intapan P.M."/>
            <person name="Maleewong W."/>
            <person name="Yang X."/>
            <person name="Hu M."/>
            <person name="Wang Z."/>
            <person name="Hofmann A."/>
            <person name="Sternberg P.W."/>
            <person name="Tan P."/>
            <person name="Wang J."/>
            <person name="Gasser R.B."/>
        </authorList>
    </citation>
    <scope>NUCLEOTIDE SEQUENCE [LARGE SCALE GENOMIC DNA]</scope>
</reference>
<dbReference type="CTD" id="20319706"/>
<organism evidence="2 3">
    <name type="scientific">Opisthorchis viverrini</name>
    <name type="common">Southeast Asian liver fluke</name>
    <dbReference type="NCBI Taxonomy" id="6198"/>
    <lineage>
        <taxon>Eukaryota</taxon>
        <taxon>Metazoa</taxon>
        <taxon>Spiralia</taxon>
        <taxon>Lophotrochozoa</taxon>
        <taxon>Platyhelminthes</taxon>
        <taxon>Trematoda</taxon>
        <taxon>Digenea</taxon>
        <taxon>Opisthorchiida</taxon>
        <taxon>Opisthorchiata</taxon>
        <taxon>Opisthorchiidae</taxon>
        <taxon>Opisthorchis</taxon>
    </lineage>
</organism>